<dbReference type="AlphaFoldDB" id="A0A1W6JX61"/>
<evidence type="ECO:0000259" key="9">
    <source>
        <dbReference type="PROSITE" id="PS50893"/>
    </source>
</evidence>
<keyword evidence="4" id="KW-0547">Nucleotide-binding</keyword>
<dbReference type="InterPro" id="IPR017871">
    <property type="entry name" value="ABC_transporter-like_CS"/>
</dbReference>
<dbReference type="PANTHER" id="PTHR43553">
    <property type="entry name" value="HEAVY METAL TRANSPORTER"/>
    <property type="match status" value="1"/>
</dbReference>
<reference evidence="10 11" key="1">
    <citation type="submission" date="2017-03" db="EMBL/GenBank/DDBJ databases">
        <title>Sulfur activation and transportation mechanism of thermophilic Archaea Acidianus manzaensis YN-25.</title>
        <authorList>
            <person name="Ma Y."/>
            <person name="Yang Y."/>
            <person name="Xia J."/>
        </authorList>
    </citation>
    <scope>NUCLEOTIDE SEQUENCE [LARGE SCALE GENOMIC DNA]</scope>
    <source>
        <strain evidence="10 11">YN-25</strain>
    </source>
</reference>
<evidence type="ECO:0000256" key="5">
    <source>
        <dbReference type="ARBA" id="ARBA00022840"/>
    </source>
</evidence>
<dbReference type="GeneID" id="41589585"/>
<dbReference type="InterPro" id="IPR027417">
    <property type="entry name" value="P-loop_NTPase"/>
</dbReference>
<comment type="subcellular location">
    <subcellularLocation>
        <location evidence="1">Cell membrane</location>
        <topology evidence="1">Peripheral membrane protein</topology>
    </subcellularLocation>
</comment>
<dbReference type="Gene3D" id="3.40.50.300">
    <property type="entry name" value="P-loop containing nucleotide triphosphate hydrolases"/>
    <property type="match status" value="3"/>
</dbReference>
<evidence type="ECO:0000256" key="7">
    <source>
        <dbReference type="ARBA" id="ARBA00023136"/>
    </source>
</evidence>
<name>A0A1W6JX61_9CREN</name>
<dbReference type="InterPro" id="IPR050095">
    <property type="entry name" value="ECF_ABC_transporter_ATP-bd"/>
</dbReference>
<evidence type="ECO:0000256" key="3">
    <source>
        <dbReference type="ARBA" id="ARBA00022475"/>
    </source>
</evidence>
<dbReference type="SMART" id="SM00382">
    <property type="entry name" value="AAA"/>
    <property type="match status" value="2"/>
</dbReference>
<protein>
    <submittedName>
        <fullName evidence="10">ABC transporter ATP-binding protein</fullName>
    </submittedName>
</protein>
<dbReference type="Pfam" id="PF00005">
    <property type="entry name" value="ABC_tran"/>
    <property type="match status" value="2"/>
</dbReference>
<evidence type="ECO:0000256" key="4">
    <source>
        <dbReference type="ARBA" id="ARBA00022741"/>
    </source>
</evidence>
<comment type="function">
    <text evidence="8">Probably part of an ABC transporter complex. Responsible for energy coupling to the transport system.</text>
</comment>
<dbReference type="PROSITE" id="PS00211">
    <property type="entry name" value="ABC_TRANSPORTER_1"/>
    <property type="match status" value="1"/>
</dbReference>
<dbReference type="PANTHER" id="PTHR43553:SF27">
    <property type="entry name" value="ENERGY-COUPLING FACTOR TRANSPORTER ATP-BINDING PROTEIN ECFA2"/>
    <property type="match status" value="1"/>
</dbReference>
<sequence>MLIINSSFPMGNLEIEKDEIVGLLGKNGSGKTTLINSVLCQNSTKIYIDNQDFCEEKDYSLLSVVLQDPYSQILAESAKEEVELMRKFHNINEETVKKIMGNYYTTEFLKLSDGYKRRFVISTILASNPRYILLDEPFANLDYQAINDVKEILPKGSLIAEHRTKEIRDIIDRAYLIDEGKIREIDKDKLYDEHFLISKGLRGFKLEKEQIELGNIIFEAETSKVSIRVREKEILCLVGKNGSGKTTTLKQLVGKIYVIFQNPDLQFFHNTVAEEIKDDNVLELFKLKDKADKSPYVLSYGQKMRVLIASAFASKYKVIALDEPSVGMDGESLISFYEMIKLLRQEKRGIIIATHDEDLIGICDKIIKLN</sequence>
<evidence type="ECO:0000256" key="1">
    <source>
        <dbReference type="ARBA" id="ARBA00004202"/>
    </source>
</evidence>
<evidence type="ECO:0000256" key="6">
    <source>
        <dbReference type="ARBA" id="ARBA00022967"/>
    </source>
</evidence>
<dbReference type="InterPro" id="IPR003593">
    <property type="entry name" value="AAA+_ATPase"/>
</dbReference>
<keyword evidence="7" id="KW-0472">Membrane</keyword>
<feature type="domain" description="ABC transporter" evidence="9">
    <location>
        <begin position="1"/>
        <end position="204"/>
    </location>
</feature>
<dbReference type="EMBL" id="CP020477">
    <property type="protein sequence ID" value="ARM74858.1"/>
    <property type="molecule type" value="Genomic_DNA"/>
</dbReference>
<dbReference type="InterPro" id="IPR015856">
    <property type="entry name" value="ABC_transpr_CbiO/EcfA_su"/>
</dbReference>
<keyword evidence="6" id="KW-1278">Translocase</keyword>
<evidence type="ECO:0000313" key="11">
    <source>
        <dbReference type="Proteomes" id="UP000193404"/>
    </source>
</evidence>
<evidence type="ECO:0000256" key="2">
    <source>
        <dbReference type="ARBA" id="ARBA00022448"/>
    </source>
</evidence>
<dbReference type="OrthoDB" id="35850at2157"/>
<dbReference type="STRING" id="282676.B6F84_01660"/>
<dbReference type="RefSeq" id="WP_148690609.1">
    <property type="nucleotide sequence ID" value="NZ_CP020477.1"/>
</dbReference>
<proteinExistence type="predicted"/>
<organism evidence="10 11">
    <name type="scientific">Acidianus manzaensis</name>
    <dbReference type="NCBI Taxonomy" id="282676"/>
    <lineage>
        <taxon>Archaea</taxon>
        <taxon>Thermoproteota</taxon>
        <taxon>Thermoprotei</taxon>
        <taxon>Sulfolobales</taxon>
        <taxon>Sulfolobaceae</taxon>
        <taxon>Acidianus</taxon>
    </lineage>
</organism>
<keyword evidence="5 10" id="KW-0067">ATP-binding</keyword>
<accession>A0A1W6JX61</accession>
<dbReference type="GO" id="GO:0043190">
    <property type="term" value="C:ATP-binding cassette (ABC) transporter complex"/>
    <property type="evidence" value="ECO:0007669"/>
    <property type="project" value="TreeGrafter"/>
</dbReference>
<dbReference type="KEGG" id="aman:B6F84_01660"/>
<dbReference type="PROSITE" id="PS50893">
    <property type="entry name" value="ABC_TRANSPORTER_2"/>
    <property type="match status" value="1"/>
</dbReference>
<keyword evidence="11" id="KW-1185">Reference proteome</keyword>
<dbReference type="Proteomes" id="UP000193404">
    <property type="component" value="Chromosome"/>
</dbReference>
<evidence type="ECO:0000313" key="10">
    <source>
        <dbReference type="EMBL" id="ARM74858.1"/>
    </source>
</evidence>
<keyword evidence="2" id="KW-0813">Transport</keyword>
<dbReference type="InterPro" id="IPR003439">
    <property type="entry name" value="ABC_transporter-like_ATP-bd"/>
</dbReference>
<dbReference type="GO" id="GO:0005524">
    <property type="term" value="F:ATP binding"/>
    <property type="evidence" value="ECO:0007669"/>
    <property type="project" value="UniProtKB-KW"/>
</dbReference>
<keyword evidence="3" id="KW-1003">Cell membrane</keyword>
<gene>
    <name evidence="10" type="ORF">B6F84_01660</name>
</gene>
<dbReference type="CDD" id="cd03225">
    <property type="entry name" value="ABC_cobalt_CbiO_domain1"/>
    <property type="match status" value="1"/>
</dbReference>
<dbReference type="SUPFAM" id="SSF52540">
    <property type="entry name" value="P-loop containing nucleoside triphosphate hydrolases"/>
    <property type="match status" value="2"/>
</dbReference>
<dbReference type="GO" id="GO:0042626">
    <property type="term" value="F:ATPase-coupled transmembrane transporter activity"/>
    <property type="evidence" value="ECO:0007669"/>
    <property type="project" value="TreeGrafter"/>
</dbReference>
<dbReference type="GO" id="GO:0016887">
    <property type="term" value="F:ATP hydrolysis activity"/>
    <property type="evidence" value="ECO:0007669"/>
    <property type="project" value="InterPro"/>
</dbReference>
<evidence type="ECO:0000256" key="8">
    <source>
        <dbReference type="ARBA" id="ARBA00025157"/>
    </source>
</evidence>